<keyword evidence="7" id="KW-0807">Transducer</keyword>
<evidence type="ECO:0000256" key="1">
    <source>
        <dbReference type="ARBA" id="ARBA00004141"/>
    </source>
</evidence>
<dbReference type="Proteomes" id="UP001642483">
    <property type="component" value="Unassembled WGS sequence"/>
</dbReference>
<keyword evidence="3 8" id="KW-1133">Transmembrane helix</keyword>
<feature type="transmembrane region" description="Helical" evidence="8">
    <location>
        <begin position="52"/>
        <end position="73"/>
    </location>
</feature>
<feature type="domain" description="G-protein coupled receptors family 1 profile" evidence="9">
    <location>
        <begin position="1"/>
        <end position="244"/>
    </location>
</feature>
<dbReference type="SUPFAM" id="SSF81321">
    <property type="entry name" value="Family A G protein-coupled receptor-like"/>
    <property type="match status" value="1"/>
</dbReference>
<evidence type="ECO:0000256" key="7">
    <source>
        <dbReference type="ARBA" id="ARBA00023224"/>
    </source>
</evidence>
<keyword evidence="11" id="KW-1185">Reference proteome</keyword>
<keyword evidence="6" id="KW-0675">Receptor</keyword>
<feature type="transmembrane region" description="Helical" evidence="8">
    <location>
        <begin position="183"/>
        <end position="203"/>
    </location>
</feature>
<dbReference type="PROSITE" id="PS50262">
    <property type="entry name" value="G_PROTEIN_RECEP_F1_2"/>
    <property type="match status" value="1"/>
</dbReference>
<evidence type="ECO:0000256" key="6">
    <source>
        <dbReference type="ARBA" id="ARBA00023170"/>
    </source>
</evidence>
<dbReference type="InterPro" id="IPR017452">
    <property type="entry name" value="GPCR_Rhodpsn_7TM"/>
</dbReference>
<feature type="transmembrane region" description="Helical" evidence="8">
    <location>
        <begin position="223"/>
        <end position="246"/>
    </location>
</feature>
<evidence type="ECO:0000256" key="3">
    <source>
        <dbReference type="ARBA" id="ARBA00022989"/>
    </source>
</evidence>
<evidence type="ECO:0000256" key="2">
    <source>
        <dbReference type="ARBA" id="ARBA00022692"/>
    </source>
</evidence>
<evidence type="ECO:0000259" key="9">
    <source>
        <dbReference type="PROSITE" id="PS50262"/>
    </source>
</evidence>
<proteinExistence type="predicted"/>
<dbReference type="Gene3D" id="1.20.1070.10">
    <property type="entry name" value="Rhodopsin 7-helix transmembrane proteins"/>
    <property type="match status" value="1"/>
</dbReference>
<evidence type="ECO:0000256" key="8">
    <source>
        <dbReference type="SAM" id="Phobius"/>
    </source>
</evidence>
<dbReference type="PANTHER" id="PTHR24243:SF234">
    <property type="entry name" value="GROWTH HORMONE SECRETAGOGUE RECEPTOR TYPE 1-LIKE"/>
    <property type="match status" value="1"/>
</dbReference>
<dbReference type="Pfam" id="PF00001">
    <property type="entry name" value="7tm_1"/>
    <property type="match status" value="1"/>
</dbReference>
<evidence type="ECO:0000313" key="10">
    <source>
        <dbReference type="EMBL" id="CAK8671549.1"/>
    </source>
</evidence>
<keyword evidence="5 8" id="KW-0472">Membrane</keyword>
<dbReference type="EMBL" id="CAWYQH010000001">
    <property type="protein sequence ID" value="CAK8671549.1"/>
    <property type="molecule type" value="Genomic_DNA"/>
</dbReference>
<comment type="subcellular location">
    <subcellularLocation>
        <location evidence="1">Membrane</location>
        <topology evidence="1">Multi-pass membrane protein</topology>
    </subcellularLocation>
</comment>
<keyword evidence="2 8" id="KW-0812">Transmembrane</keyword>
<protein>
    <recommendedName>
        <fullName evidence="9">G-protein coupled receptors family 1 profile domain-containing protein</fullName>
    </recommendedName>
</protein>
<dbReference type="PANTHER" id="PTHR24243">
    <property type="entry name" value="G-PROTEIN COUPLED RECEPTOR"/>
    <property type="match status" value="1"/>
</dbReference>
<comment type="caution">
    <text evidence="10">The sequence shown here is derived from an EMBL/GenBank/DDBJ whole genome shotgun (WGS) entry which is preliminary data.</text>
</comment>
<feature type="transmembrane region" description="Helical" evidence="8">
    <location>
        <begin position="137"/>
        <end position="162"/>
    </location>
</feature>
<evidence type="ECO:0000313" key="11">
    <source>
        <dbReference type="Proteomes" id="UP001642483"/>
    </source>
</evidence>
<accession>A0ABP0EVV9</accession>
<dbReference type="InterPro" id="IPR000276">
    <property type="entry name" value="GPCR_Rhodpsn"/>
</dbReference>
<evidence type="ECO:0000256" key="5">
    <source>
        <dbReference type="ARBA" id="ARBA00023136"/>
    </source>
</evidence>
<reference evidence="10 11" key="1">
    <citation type="submission" date="2024-02" db="EMBL/GenBank/DDBJ databases">
        <authorList>
            <person name="Daric V."/>
            <person name="Darras S."/>
        </authorList>
    </citation>
    <scope>NUCLEOTIDE SEQUENCE [LARGE SCALE GENOMIC DNA]</scope>
</reference>
<keyword evidence="4" id="KW-0297">G-protein coupled receptor</keyword>
<sequence length="296" mass="34982">MTFIMSMCVSDLISALISWIFLYRRTWGFDRWDPLPSGLCKFFWGSDIMTNYSTALHIFSFALLRYLSIQFPLQFKKLQPIHVKIWVGAIWISAFLFGFIPGTILFNATERDRYSDAPDARWPSCDPAQGWFDVYTLYQRICFPVFLYFPSLGVIVLSVLIARKVHSKTDELNSIQRKKERQALLQLVLITLCFFIGYIPFTAYEFWSFVPRPNTPYNRQFDYWFGTIQYFFLRFSECTNPILYNLGSSKMRFYTKQFMRNILCSVCIKKNQKIVMNSLQDLHQRTSIATIFESRS</sequence>
<name>A0ABP0EVV9_CLALP</name>
<feature type="transmembrane region" description="Helical" evidence="8">
    <location>
        <begin position="85"/>
        <end position="106"/>
    </location>
</feature>
<evidence type="ECO:0000256" key="4">
    <source>
        <dbReference type="ARBA" id="ARBA00023040"/>
    </source>
</evidence>
<organism evidence="10 11">
    <name type="scientific">Clavelina lepadiformis</name>
    <name type="common">Light-bulb sea squirt</name>
    <name type="synonym">Ascidia lepadiformis</name>
    <dbReference type="NCBI Taxonomy" id="159417"/>
    <lineage>
        <taxon>Eukaryota</taxon>
        <taxon>Metazoa</taxon>
        <taxon>Chordata</taxon>
        <taxon>Tunicata</taxon>
        <taxon>Ascidiacea</taxon>
        <taxon>Aplousobranchia</taxon>
        <taxon>Clavelinidae</taxon>
        <taxon>Clavelina</taxon>
    </lineage>
</organism>
<gene>
    <name evidence="10" type="ORF">CVLEPA_LOCUS604</name>
</gene>